<dbReference type="Proteomes" id="UP000451471">
    <property type="component" value="Unassembled WGS sequence"/>
</dbReference>
<sequence>MSLHECPQCGHQVATNSTSAGAFELPPTLHCVHDGEVCEMDIVDKDVEVTA</sequence>
<gene>
    <name evidence="1" type="ORF">GQS65_17210</name>
</gene>
<organism evidence="1 2">
    <name type="scientific">Halomarina oriensis</name>
    <dbReference type="NCBI Taxonomy" id="671145"/>
    <lineage>
        <taxon>Archaea</taxon>
        <taxon>Methanobacteriati</taxon>
        <taxon>Methanobacteriota</taxon>
        <taxon>Stenosarchaea group</taxon>
        <taxon>Halobacteria</taxon>
        <taxon>Halobacteriales</taxon>
        <taxon>Natronomonadaceae</taxon>
        <taxon>Halomarina</taxon>
    </lineage>
</organism>
<proteinExistence type="predicted"/>
<dbReference type="EMBL" id="WSZK01000031">
    <property type="protein sequence ID" value="MWG36202.1"/>
    <property type="molecule type" value="Genomic_DNA"/>
</dbReference>
<reference evidence="1 2" key="1">
    <citation type="submission" date="2019-12" db="EMBL/GenBank/DDBJ databases">
        <title>Halocatena pleomorpha gen. nov. sp. nov., an extremely halophilic archaeon of family Halobacteriaceae isolated from saltpan soil.</title>
        <authorList>
            <person name="Pal Y."/>
            <person name="Verma A."/>
            <person name="Krishnamurthi S."/>
            <person name="Kumar P."/>
        </authorList>
    </citation>
    <scope>NUCLEOTIDE SEQUENCE [LARGE SCALE GENOMIC DNA]</scope>
    <source>
        <strain evidence="1 2">JCM 16495</strain>
    </source>
</reference>
<dbReference type="RefSeq" id="WP_158205863.1">
    <property type="nucleotide sequence ID" value="NZ_WSZK01000031.1"/>
</dbReference>
<dbReference type="AlphaFoldDB" id="A0A6B0GMV7"/>
<name>A0A6B0GMV7_9EURY</name>
<dbReference type="OrthoDB" id="350347at2157"/>
<comment type="caution">
    <text evidence="1">The sequence shown here is derived from an EMBL/GenBank/DDBJ whole genome shotgun (WGS) entry which is preliminary data.</text>
</comment>
<keyword evidence="2" id="KW-1185">Reference proteome</keyword>
<accession>A0A6B0GMV7</accession>
<evidence type="ECO:0000313" key="1">
    <source>
        <dbReference type="EMBL" id="MWG36202.1"/>
    </source>
</evidence>
<evidence type="ECO:0000313" key="2">
    <source>
        <dbReference type="Proteomes" id="UP000451471"/>
    </source>
</evidence>
<protein>
    <submittedName>
        <fullName evidence="1">Uncharacterized protein</fullName>
    </submittedName>
</protein>